<accession>A0ACD1GGQ6</accession>
<name>A0ACD1GGQ6_9EURO</name>
<evidence type="ECO:0000313" key="2">
    <source>
        <dbReference type="Proteomes" id="UP000249057"/>
    </source>
</evidence>
<dbReference type="EMBL" id="KZ825323">
    <property type="protein sequence ID" value="RAH48432.1"/>
    <property type="molecule type" value="Genomic_DNA"/>
</dbReference>
<dbReference type="Proteomes" id="UP000249057">
    <property type="component" value="Unassembled WGS sequence"/>
</dbReference>
<keyword evidence="2" id="KW-1185">Reference proteome</keyword>
<organism evidence="1 2">
    <name type="scientific">Aspergillus brunneoviolaceus CBS 621.78</name>
    <dbReference type="NCBI Taxonomy" id="1450534"/>
    <lineage>
        <taxon>Eukaryota</taxon>
        <taxon>Fungi</taxon>
        <taxon>Dikarya</taxon>
        <taxon>Ascomycota</taxon>
        <taxon>Pezizomycotina</taxon>
        <taxon>Eurotiomycetes</taxon>
        <taxon>Eurotiomycetidae</taxon>
        <taxon>Eurotiales</taxon>
        <taxon>Aspergillaceae</taxon>
        <taxon>Aspergillus</taxon>
        <taxon>Aspergillus subgen. Circumdati</taxon>
    </lineage>
</organism>
<evidence type="ECO:0000313" key="1">
    <source>
        <dbReference type="EMBL" id="RAH48432.1"/>
    </source>
</evidence>
<sequence>MGAEVERELRRWMGISSSSDAAAAAADKEEKDEAIGDGVPGPATPTTTTTTPNPTEEEPGALQYEYYGRKNAPTKIKLLRPDEWIMREILHRGLDLQKMYKLVFAEGRREQFETPGVAGQRVTWDEQMRLATLRSQVDWMEVVRLDR</sequence>
<protein>
    <submittedName>
        <fullName evidence="1">Uncharacterized protein</fullName>
    </submittedName>
</protein>
<proteinExistence type="predicted"/>
<gene>
    <name evidence="1" type="ORF">BO95DRAFT_440223</name>
</gene>
<reference evidence="1" key="1">
    <citation type="submission" date="2018-02" db="EMBL/GenBank/DDBJ databases">
        <title>The genomes of Aspergillus section Nigri reveals drivers in fungal speciation.</title>
        <authorList>
            <consortium name="DOE Joint Genome Institute"/>
            <person name="Vesth T.C."/>
            <person name="Nybo J."/>
            <person name="Theobald S."/>
            <person name="Brandl J."/>
            <person name="Frisvad J.C."/>
            <person name="Nielsen K.F."/>
            <person name="Lyhne E.K."/>
            <person name="Kogle M.E."/>
            <person name="Kuo A."/>
            <person name="Riley R."/>
            <person name="Clum A."/>
            <person name="Nolan M."/>
            <person name="Lipzen A."/>
            <person name="Salamov A."/>
            <person name="Henrissat B."/>
            <person name="Wiebenga A."/>
            <person name="De vries R.P."/>
            <person name="Grigoriev I.V."/>
            <person name="Mortensen U.H."/>
            <person name="Andersen M.R."/>
            <person name="Baker S.E."/>
        </authorList>
    </citation>
    <scope>NUCLEOTIDE SEQUENCE</scope>
    <source>
        <strain evidence="1">CBS 621.78</strain>
    </source>
</reference>